<dbReference type="SMR" id="A0A1D6FJ66"/>
<dbReference type="eggNOG" id="ENOG502RY04">
    <property type="taxonomic scope" value="Eukaryota"/>
</dbReference>
<gene>
    <name evidence="3" type="ORF">ZEAMMB73_Zm00001d009385</name>
</gene>
<dbReference type="AlphaFoldDB" id="A0A1D6FJ66"/>
<accession>A0A1D6FJ66</accession>
<feature type="region of interest" description="Disordered" evidence="2">
    <location>
        <begin position="269"/>
        <end position="334"/>
    </location>
</feature>
<dbReference type="STRING" id="4577.A0A1D6FJ66"/>
<dbReference type="InterPro" id="IPR040400">
    <property type="entry name" value="BAG5/6/7/8"/>
</dbReference>
<dbReference type="PANTHER" id="PTHR33322">
    <property type="entry name" value="BAG DOMAIN CONTAINING PROTEIN, EXPRESSED"/>
    <property type="match status" value="1"/>
</dbReference>
<dbReference type="EMBL" id="CM000784">
    <property type="protein sequence ID" value="AQK91803.1"/>
    <property type="molecule type" value="Genomic_DNA"/>
</dbReference>
<sequence length="415" mass="45356">MKWEDAMELTCTAATSSSGEARASNTKPPAANSTSPYHYAYPYYRYQHPDPSRGVDGFFPAAAEAMLEAVKVDPSWSRVESSRSVSVPVRFVGSDPEPVRRAARMPPAAVLRKRAPSSEAAVIRLQAAARGFMARKSVRAVREVEREAAEVGEKVAREAEALRGDARARIAVGEALMKMMLRLDVVRDAREYRKRVTKRVLALQDVVDALEPKSALYSEVVAEENESEVTSEMADDGAEAAEMPVAAEHSGGIEVNAAAETVANMEVDGGKANSEAVPEAVKESENKQDDMHINDDQTEVSDEGKWKMVADEAERTTEATRSTEALPQAPMTSEVTRMTWEAGAADSVLDTRKVMEMVEALCGQNTQHCAVIGALAERVGALDRAVRLVENAERRRRRGKKLKKDGKGNNRCYTN</sequence>
<reference evidence="3" key="1">
    <citation type="submission" date="2015-12" db="EMBL/GenBank/DDBJ databases">
        <title>Update maize B73 reference genome by single molecule sequencing technologies.</title>
        <authorList>
            <consortium name="Maize Genome Sequencing Project"/>
            <person name="Ware D."/>
        </authorList>
    </citation>
    <scope>NUCLEOTIDE SEQUENCE</scope>
    <source>
        <tissue evidence="3">Seedling</tissue>
    </source>
</reference>
<dbReference type="InParanoid" id="A0A1D6FJ66"/>
<dbReference type="ExpressionAtlas" id="A0A1D6FJ66">
    <property type="expression patterns" value="baseline"/>
</dbReference>
<name>A0A1D6FJ66_MAIZE</name>
<dbReference type="GO" id="GO:0051087">
    <property type="term" value="F:protein-folding chaperone binding"/>
    <property type="evidence" value="ECO:0007669"/>
    <property type="project" value="InterPro"/>
</dbReference>
<evidence type="ECO:0000256" key="1">
    <source>
        <dbReference type="ARBA" id="ARBA00023186"/>
    </source>
</evidence>
<feature type="region of interest" description="Disordered" evidence="2">
    <location>
        <begin position="392"/>
        <end position="415"/>
    </location>
</feature>
<dbReference type="PaxDb" id="4577-GRMZM2G382918_P01"/>
<feature type="compositionally biased region" description="Basic and acidic residues" evidence="2">
    <location>
        <begin position="280"/>
        <end position="295"/>
    </location>
</feature>
<evidence type="ECO:0000256" key="2">
    <source>
        <dbReference type="SAM" id="MobiDB-lite"/>
    </source>
</evidence>
<feature type="region of interest" description="Disordered" evidence="2">
    <location>
        <begin position="1"/>
        <end position="35"/>
    </location>
</feature>
<keyword evidence="1" id="KW-0143">Chaperone</keyword>
<feature type="compositionally biased region" description="Basic residues" evidence="2">
    <location>
        <begin position="394"/>
        <end position="404"/>
    </location>
</feature>
<dbReference type="FunCoup" id="A0A1D6FJ66">
    <property type="interactions" value="1"/>
</dbReference>
<dbReference type="PROSITE" id="PS50096">
    <property type="entry name" value="IQ"/>
    <property type="match status" value="1"/>
</dbReference>
<proteinExistence type="predicted"/>
<protein>
    <submittedName>
        <fullName evidence="3">Putative IQ calmodulin-binding and BAG domain containing family protein</fullName>
    </submittedName>
</protein>
<dbReference type="InterPro" id="IPR003103">
    <property type="entry name" value="BAG_domain"/>
</dbReference>
<feature type="compositionally biased region" description="Basic and acidic residues" evidence="2">
    <location>
        <begin position="302"/>
        <end position="318"/>
    </location>
</feature>
<dbReference type="PROSITE" id="PS51035">
    <property type="entry name" value="BAG"/>
    <property type="match status" value="1"/>
</dbReference>
<dbReference type="PANTHER" id="PTHR33322:SF4">
    <property type="entry name" value="BAG DOMAIN CONTAINING PROTEIN, EXPRESSED"/>
    <property type="match status" value="1"/>
</dbReference>
<evidence type="ECO:0000313" key="3">
    <source>
        <dbReference type="EMBL" id="AQK91803.1"/>
    </source>
</evidence>
<dbReference type="SUPFAM" id="SSF63491">
    <property type="entry name" value="BAG domain"/>
    <property type="match status" value="1"/>
</dbReference>
<feature type="compositionally biased region" description="Polar residues" evidence="2">
    <location>
        <begin position="12"/>
        <end position="35"/>
    </location>
</feature>
<organism evidence="3">
    <name type="scientific">Zea mays</name>
    <name type="common">Maize</name>
    <dbReference type="NCBI Taxonomy" id="4577"/>
    <lineage>
        <taxon>Eukaryota</taxon>
        <taxon>Viridiplantae</taxon>
        <taxon>Streptophyta</taxon>
        <taxon>Embryophyta</taxon>
        <taxon>Tracheophyta</taxon>
        <taxon>Spermatophyta</taxon>
        <taxon>Magnoliopsida</taxon>
        <taxon>Liliopsida</taxon>
        <taxon>Poales</taxon>
        <taxon>Poaceae</taxon>
        <taxon>PACMAD clade</taxon>
        <taxon>Panicoideae</taxon>
        <taxon>Andropogonodae</taxon>
        <taxon>Andropogoneae</taxon>
        <taxon>Tripsacinae</taxon>
        <taxon>Zea</taxon>
    </lineage>
</organism>